<evidence type="ECO:0000313" key="11">
    <source>
        <dbReference type="EMBL" id="EEC12987.1"/>
    </source>
</evidence>
<dbReference type="GO" id="GO:0003968">
    <property type="term" value="F:RNA-directed RNA polymerase activity"/>
    <property type="evidence" value="ECO:0007669"/>
    <property type="project" value="UniProtKB-KW"/>
</dbReference>
<protein>
    <recommendedName>
        <fullName evidence="8">RNA-dependent RNA polymerase</fullName>
        <ecNumber evidence="8">2.7.7.48</ecNumber>
    </recommendedName>
</protein>
<dbReference type="OrthoDB" id="6513042at2759"/>
<dbReference type="PANTHER" id="PTHR23079">
    <property type="entry name" value="RNA-DEPENDENT RNA POLYMERASE"/>
    <property type="match status" value="1"/>
</dbReference>
<evidence type="ECO:0000313" key="12">
    <source>
        <dbReference type="EnsemblMetazoa" id="ISCW008549-PA"/>
    </source>
</evidence>
<dbReference type="EMBL" id="ABJB011090887">
    <property type="status" value="NOT_ANNOTATED_CDS"/>
    <property type="molecule type" value="Genomic_DNA"/>
</dbReference>
<dbReference type="PANTHER" id="PTHR23079:SF55">
    <property type="entry name" value="RNA-DIRECTED RNA POLYMERASE"/>
    <property type="match status" value="1"/>
</dbReference>
<evidence type="ECO:0000256" key="7">
    <source>
        <dbReference type="ARBA" id="ARBA00048744"/>
    </source>
</evidence>
<reference evidence="11 13" key="1">
    <citation type="submission" date="2008-03" db="EMBL/GenBank/DDBJ databases">
        <title>Annotation of Ixodes scapularis.</title>
        <authorList>
            <consortium name="Ixodes scapularis Genome Project Consortium"/>
            <person name="Caler E."/>
            <person name="Hannick L.I."/>
            <person name="Bidwell S."/>
            <person name="Joardar V."/>
            <person name="Thiagarajan M."/>
            <person name="Amedeo P."/>
            <person name="Galinsky K.J."/>
            <person name="Schobel S."/>
            <person name="Inman J."/>
            <person name="Hostetler J."/>
            <person name="Miller J."/>
            <person name="Hammond M."/>
            <person name="Megy K."/>
            <person name="Lawson D."/>
            <person name="Kodira C."/>
            <person name="Sutton G."/>
            <person name="Meyer J."/>
            <person name="Hill C.A."/>
            <person name="Birren B."/>
            <person name="Nene V."/>
            <person name="Collins F."/>
            <person name="Alarcon-Chaidez F."/>
            <person name="Wikel S."/>
            <person name="Strausberg R."/>
        </authorList>
    </citation>
    <scope>NUCLEOTIDE SEQUENCE [LARGE SCALE GENOMIC DNA]</scope>
    <source>
        <strain evidence="13">Wikel</strain>
        <strain evidence="11">Wikel colony</strain>
    </source>
</reference>
<accession>B7Q2B5</accession>
<evidence type="ECO:0000256" key="3">
    <source>
        <dbReference type="ARBA" id="ARBA00022679"/>
    </source>
</evidence>
<evidence type="ECO:0000259" key="9">
    <source>
        <dbReference type="Pfam" id="PF05183"/>
    </source>
</evidence>
<dbReference type="AlphaFoldDB" id="B7Q2B5"/>
<evidence type="ECO:0000256" key="4">
    <source>
        <dbReference type="ARBA" id="ARBA00022695"/>
    </source>
</evidence>
<keyword evidence="3 8" id="KW-0808">Transferase</keyword>
<dbReference type="Proteomes" id="UP000001555">
    <property type="component" value="Unassembled WGS sequence"/>
</dbReference>
<evidence type="ECO:0000313" key="13">
    <source>
        <dbReference type="Proteomes" id="UP000001555"/>
    </source>
</evidence>
<dbReference type="EMBL" id="ABJB010496050">
    <property type="status" value="NOT_ANNOTATED_CDS"/>
    <property type="molecule type" value="Genomic_DNA"/>
</dbReference>
<evidence type="ECO:0000256" key="2">
    <source>
        <dbReference type="ARBA" id="ARBA00022484"/>
    </source>
</evidence>
<dbReference type="EnsemblMetazoa" id="ISCW008549-RA">
    <property type="protein sequence ID" value="ISCW008549-PA"/>
    <property type="gene ID" value="ISCW008549"/>
</dbReference>
<dbReference type="Pfam" id="PF05183">
    <property type="entry name" value="RdRP"/>
    <property type="match status" value="1"/>
</dbReference>
<dbReference type="EMBL" id="DS842969">
    <property type="protein sequence ID" value="EEC12987.1"/>
    <property type="molecule type" value="Genomic_DNA"/>
</dbReference>
<organism>
    <name type="scientific">Ixodes scapularis</name>
    <name type="common">Black-legged tick</name>
    <name type="synonym">Deer tick</name>
    <dbReference type="NCBI Taxonomy" id="6945"/>
    <lineage>
        <taxon>Eukaryota</taxon>
        <taxon>Metazoa</taxon>
        <taxon>Ecdysozoa</taxon>
        <taxon>Arthropoda</taxon>
        <taxon>Chelicerata</taxon>
        <taxon>Arachnida</taxon>
        <taxon>Acari</taxon>
        <taxon>Parasitiformes</taxon>
        <taxon>Ixodida</taxon>
        <taxon>Ixodoidea</taxon>
        <taxon>Ixodidae</taxon>
        <taxon>Ixodinae</taxon>
        <taxon>Ixodes</taxon>
    </lineage>
</organism>
<evidence type="ECO:0000256" key="5">
    <source>
        <dbReference type="ARBA" id="ARBA00022884"/>
    </source>
</evidence>
<dbReference type="EC" id="2.7.7.48" evidence="8"/>
<dbReference type="InterPro" id="IPR007855">
    <property type="entry name" value="RDRP"/>
</dbReference>
<proteinExistence type="inferred from homology"/>
<keyword evidence="2 8" id="KW-0696">RNA-directed RNA polymerase</keyword>
<name>B7Q2B5_IXOSC</name>
<evidence type="ECO:0000256" key="8">
    <source>
        <dbReference type="RuleBase" id="RU363098"/>
    </source>
</evidence>
<evidence type="ECO:0000256" key="6">
    <source>
        <dbReference type="ARBA" id="ARBA00023158"/>
    </source>
</evidence>
<feature type="domain" description="RDRP core" evidence="9">
    <location>
        <begin position="12"/>
        <end position="148"/>
    </location>
</feature>
<keyword evidence="4 8" id="KW-0548">Nucleotidyltransferase</keyword>
<dbReference type="GO" id="GO:0031047">
    <property type="term" value="P:regulatory ncRNA-mediated gene silencing"/>
    <property type="evidence" value="ECO:0007669"/>
    <property type="project" value="UniProtKB-KW"/>
</dbReference>
<comment type="catalytic activity">
    <reaction evidence="7 8">
        <text>RNA(n) + a ribonucleoside 5'-triphosphate = RNA(n+1) + diphosphate</text>
        <dbReference type="Rhea" id="RHEA:21248"/>
        <dbReference type="Rhea" id="RHEA-COMP:14527"/>
        <dbReference type="Rhea" id="RHEA-COMP:17342"/>
        <dbReference type="ChEBI" id="CHEBI:33019"/>
        <dbReference type="ChEBI" id="CHEBI:61557"/>
        <dbReference type="ChEBI" id="CHEBI:140395"/>
        <dbReference type="EC" id="2.7.7.48"/>
    </reaction>
</comment>
<reference evidence="12" key="2">
    <citation type="submission" date="2020-05" db="UniProtKB">
        <authorList>
            <consortium name="EnsemblMetazoa"/>
        </authorList>
    </citation>
    <scope>IDENTIFICATION</scope>
    <source>
        <strain evidence="12">wikel</strain>
    </source>
</reference>
<gene>
    <name evidence="11" type="ORF">IscW_ISCW008549</name>
</gene>
<keyword evidence="13" id="KW-1185">Reference proteome</keyword>
<keyword evidence="5 8" id="KW-0694">RNA-binding</keyword>
<dbReference type="EMBL" id="ABJB010980999">
    <property type="status" value="NOT_ANNOTATED_CDS"/>
    <property type="molecule type" value="Genomic_DNA"/>
</dbReference>
<comment type="similarity">
    <text evidence="1 8">Belongs to the RdRP family.</text>
</comment>
<dbReference type="PaxDb" id="6945-B7Q2B5"/>
<dbReference type="VEuPathDB" id="VectorBase:ISCW008549"/>
<dbReference type="InterPro" id="IPR058752">
    <property type="entry name" value="RDRP_C_head"/>
</dbReference>
<evidence type="ECO:0000259" key="10">
    <source>
        <dbReference type="Pfam" id="PF26253"/>
    </source>
</evidence>
<dbReference type="GO" id="GO:0003723">
    <property type="term" value="F:RNA binding"/>
    <property type="evidence" value="ECO:0007669"/>
    <property type="project" value="UniProtKB-KW"/>
</dbReference>
<feature type="domain" description="RDRP C-terminal head" evidence="10">
    <location>
        <begin position="179"/>
        <end position="305"/>
    </location>
</feature>
<dbReference type="Pfam" id="PF26253">
    <property type="entry name" value="RdRP_head"/>
    <property type="match status" value="1"/>
</dbReference>
<sequence>MMKFNICYGFLGSDLDGDEYIVIWEPDLFFPGSNKTPMTFSDSSSVGSADENLEEGMIKFICNYIINDNVGIMSNAHLAWSDQLEDGIFSPLCLGVAKKISTCVDFAKTGLASCLDRHEKPLLYPDFMEKGGSKDTYRSKRVLGHLYRLHRSLQAVINTDFMARTGQLAEGDGHCTLFEYPGWKDHQEVAEKALAAYTVQMSRILHQYGVGSEGEVVSGIIVNVSDYNKSNEDKNSVKALVAKQYASLMKLTRDTFFSDVTAACNSNGASTDIAKKTILLQMASAWYMVTYAGVWHEQNCQSFPWPGFRSMVEQNEEVVARLFKDWSGVLEVSIRKQVNVSGRYLHILVSAVGRDWQLWYLEELLLQPWIGEAVEKGDLEPFLSA</sequence>
<dbReference type="STRING" id="6945.B7Q2B5"/>
<keyword evidence="6" id="KW-0943">RNA-mediated gene silencing</keyword>
<dbReference type="InParanoid" id="B7Q2B5"/>
<dbReference type="InterPro" id="IPR057596">
    <property type="entry name" value="RDRP_core"/>
</dbReference>
<dbReference type="VEuPathDB" id="VectorBase:ISCI008549"/>
<evidence type="ECO:0000256" key="1">
    <source>
        <dbReference type="ARBA" id="ARBA00005762"/>
    </source>
</evidence>
<dbReference type="VEuPathDB" id="VectorBase:ISCP_029914"/>
<dbReference type="HOGENOM" id="CLU_718211_0_0_1"/>